<keyword evidence="1" id="KW-0808">Transferase</keyword>
<reference evidence="7 8" key="1">
    <citation type="submission" date="2018-01" db="EMBL/GenBank/DDBJ databases">
        <title>Draft genome sequence of Jiangella sp. GTF31.</title>
        <authorList>
            <person name="Sahin N."/>
            <person name="Ay H."/>
            <person name="Saygin H."/>
        </authorList>
    </citation>
    <scope>NUCLEOTIDE SEQUENCE [LARGE SCALE GENOMIC DNA]</scope>
    <source>
        <strain evidence="7 8">GTF31</strain>
    </source>
</reference>
<evidence type="ECO:0000259" key="6">
    <source>
        <dbReference type="Pfam" id="PF18085"/>
    </source>
</evidence>
<feature type="domain" description="Maltokinase N-terminal cap" evidence="6">
    <location>
        <begin position="20"/>
        <end position="100"/>
    </location>
</feature>
<comment type="caution">
    <text evidence="7">The sequence shown here is derived from an EMBL/GenBank/DDBJ whole genome shotgun (WGS) entry which is preliminary data.</text>
</comment>
<dbReference type="NCBIfam" id="NF047744">
    <property type="entry name" value="CG0192_rel"/>
    <property type="match status" value="1"/>
</dbReference>
<keyword evidence="3" id="KW-0418">Kinase</keyword>
<dbReference type="GO" id="GO:0005524">
    <property type="term" value="F:ATP binding"/>
    <property type="evidence" value="ECO:0007669"/>
    <property type="project" value="UniProtKB-KW"/>
</dbReference>
<proteinExistence type="predicted"/>
<name>A0A2W2CTX5_9ACTN</name>
<evidence type="ECO:0000313" key="7">
    <source>
        <dbReference type="EMBL" id="PZF83613.1"/>
    </source>
</evidence>
<keyword evidence="2" id="KW-0547">Nucleotide-binding</keyword>
<dbReference type="GO" id="GO:0016301">
    <property type="term" value="F:kinase activity"/>
    <property type="evidence" value="ECO:0007669"/>
    <property type="project" value="UniProtKB-KW"/>
</dbReference>
<dbReference type="Proteomes" id="UP000248764">
    <property type="component" value="Unassembled WGS sequence"/>
</dbReference>
<accession>A0A2W2CTX5</accession>
<gene>
    <name evidence="7" type="ORF">C1I92_11800</name>
</gene>
<dbReference type="AlphaFoldDB" id="A0A2W2CTX5"/>
<dbReference type="EMBL" id="POTW01000023">
    <property type="protein sequence ID" value="PZF83613.1"/>
    <property type="molecule type" value="Genomic_DNA"/>
</dbReference>
<evidence type="ECO:0000256" key="4">
    <source>
        <dbReference type="ARBA" id="ARBA00022840"/>
    </source>
</evidence>
<evidence type="ECO:0000313" key="8">
    <source>
        <dbReference type="Proteomes" id="UP000248764"/>
    </source>
</evidence>
<protein>
    <recommendedName>
        <fullName evidence="6">Maltokinase N-terminal cap domain-containing protein</fullName>
    </recommendedName>
</protein>
<evidence type="ECO:0000256" key="1">
    <source>
        <dbReference type="ARBA" id="ARBA00022679"/>
    </source>
</evidence>
<dbReference type="Pfam" id="PF18085">
    <property type="entry name" value="Mak_N_cap"/>
    <property type="match status" value="1"/>
</dbReference>
<dbReference type="RefSeq" id="WP_111254857.1">
    <property type="nucleotide sequence ID" value="NZ_POTW01000023.1"/>
</dbReference>
<organism evidence="7 8">
    <name type="scientific">Jiangella anatolica</name>
    <dbReference type="NCBI Taxonomy" id="2670374"/>
    <lineage>
        <taxon>Bacteria</taxon>
        <taxon>Bacillati</taxon>
        <taxon>Actinomycetota</taxon>
        <taxon>Actinomycetes</taxon>
        <taxon>Jiangellales</taxon>
        <taxon>Jiangellaceae</taxon>
        <taxon>Jiangella</taxon>
    </lineage>
</organism>
<evidence type="ECO:0000256" key="2">
    <source>
        <dbReference type="ARBA" id="ARBA00022741"/>
    </source>
</evidence>
<keyword evidence="8" id="KW-1185">Reference proteome</keyword>
<dbReference type="InterPro" id="IPR040999">
    <property type="entry name" value="Mak_N_cap"/>
</dbReference>
<feature type="region of interest" description="Disordered" evidence="5">
    <location>
        <begin position="122"/>
        <end position="153"/>
    </location>
</feature>
<evidence type="ECO:0000256" key="3">
    <source>
        <dbReference type="ARBA" id="ARBA00022777"/>
    </source>
</evidence>
<keyword evidence="4" id="KW-0067">ATP-binding</keyword>
<evidence type="ECO:0000256" key="5">
    <source>
        <dbReference type="SAM" id="MobiDB-lite"/>
    </source>
</evidence>
<sequence length="206" mass="21358">MARIHQATLRPTKLELLTGWLPERPWAGAGPYRQLGAYRFDDPAGEVGLEAHLIQDGDGAVLHVPLTYRGAPLPGAEPALVGTMEHSVLGPRWVYDGCADPVFVAALARVVVAGAPQAEELVDGQSVPREPSARVSGSGRGPDPALPEDAAVTTRDDGPATIVRAGDLELVVVRAVGTEPPTGADVLTGSWAGAGPVTLATVRRAC</sequence>